<evidence type="ECO:0000313" key="1">
    <source>
        <dbReference type="EMBL" id="KAE8261474.1"/>
    </source>
</evidence>
<evidence type="ECO:0000313" key="2">
    <source>
        <dbReference type="Proteomes" id="UP000077671"/>
    </source>
</evidence>
<gene>
    <name evidence="1" type="ORF">A4X03_0g3219</name>
</gene>
<dbReference type="AlphaFoldDB" id="A0A177VDY4"/>
<sequence length="121" mass="13643">MQIRRSSHLFFLLSAVLFCSMAVALVAAAPAPASASPYGLEHHPVGSFLKRTPPNLSELDNGQLLRLLSAKEDLIDRLTASMGRFWTSFSREFQYLRELKTRTEQERAAIIALLWSRGFTF</sequence>
<dbReference type="Proteomes" id="UP000077671">
    <property type="component" value="Unassembled WGS sequence"/>
</dbReference>
<reference evidence="1" key="1">
    <citation type="submission" date="2016-04" db="EMBL/GenBank/DDBJ databases">
        <authorList>
            <person name="Nguyen H.D."/>
            <person name="Kesanakurti P."/>
            <person name="Cullis J."/>
            <person name="Levesque C.A."/>
            <person name="Hambleton S."/>
        </authorList>
    </citation>
    <scope>NUCLEOTIDE SEQUENCE</scope>
    <source>
        <strain evidence="1">DAOMC 238032</strain>
    </source>
</reference>
<comment type="caution">
    <text evidence="1">The sequence shown here is derived from an EMBL/GenBank/DDBJ whole genome shotgun (WGS) entry which is preliminary data.</text>
</comment>
<proteinExistence type="predicted"/>
<protein>
    <submittedName>
        <fullName evidence="1">Uncharacterized protein</fullName>
    </submittedName>
</protein>
<organism evidence="1 2">
    <name type="scientific">Tilletia caries</name>
    <name type="common">wheat bunt fungus</name>
    <dbReference type="NCBI Taxonomy" id="13290"/>
    <lineage>
        <taxon>Eukaryota</taxon>
        <taxon>Fungi</taxon>
        <taxon>Dikarya</taxon>
        <taxon>Basidiomycota</taxon>
        <taxon>Ustilaginomycotina</taxon>
        <taxon>Exobasidiomycetes</taxon>
        <taxon>Tilletiales</taxon>
        <taxon>Tilletiaceae</taxon>
        <taxon>Tilletia</taxon>
    </lineage>
</organism>
<name>A0A177VDY4_9BASI</name>
<dbReference type="EMBL" id="LWDD02000359">
    <property type="protein sequence ID" value="KAE8261474.1"/>
    <property type="molecule type" value="Genomic_DNA"/>
</dbReference>
<reference evidence="1" key="2">
    <citation type="journal article" date="2019" name="IMA Fungus">
        <title>Genome sequencing and comparison of five Tilletia species to identify candidate genes for the detection of regulated species infecting wheat.</title>
        <authorList>
            <person name="Nguyen H.D.T."/>
            <person name="Sultana T."/>
            <person name="Kesanakurti P."/>
            <person name="Hambleton S."/>
        </authorList>
    </citation>
    <scope>NUCLEOTIDE SEQUENCE</scope>
    <source>
        <strain evidence="1">DAOMC 238032</strain>
    </source>
</reference>
<accession>A0A177VDY4</accession>